<feature type="region of interest" description="Disordered" evidence="1">
    <location>
        <begin position="1"/>
        <end position="27"/>
    </location>
</feature>
<accession>A0A0B7K9R5</accession>
<evidence type="ECO:0000256" key="1">
    <source>
        <dbReference type="SAM" id="MobiDB-lite"/>
    </source>
</evidence>
<organism evidence="2">
    <name type="scientific">Bionectria ochroleuca</name>
    <name type="common">Gliocladium roseum</name>
    <dbReference type="NCBI Taxonomy" id="29856"/>
    <lineage>
        <taxon>Eukaryota</taxon>
        <taxon>Fungi</taxon>
        <taxon>Dikarya</taxon>
        <taxon>Ascomycota</taxon>
        <taxon>Pezizomycotina</taxon>
        <taxon>Sordariomycetes</taxon>
        <taxon>Hypocreomycetidae</taxon>
        <taxon>Hypocreales</taxon>
        <taxon>Bionectriaceae</taxon>
        <taxon>Clonostachys</taxon>
    </lineage>
</organism>
<gene>
    <name evidence="2" type="ORF">BN869_000009892_1</name>
</gene>
<dbReference type="AlphaFoldDB" id="A0A0B7K9R5"/>
<reference evidence="2" key="1">
    <citation type="submission" date="2015-01" db="EMBL/GenBank/DDBJ databases">
        <authorList>
            <person name="Durling Mikael"/>
        </authorList>
    </citation>
    <scope>NUCLEOTIDE SEQUENCE</scope>
</reference>
<dbReference type="CDD" id="cd14686">
    <property type="entry name" value="bZIP"/>
    <property type="match status" value="1"/>
</dbReference>
<evidence type="ECO:0000313" key="2">
    <source>
        <dbReference type="EMBL" id="CEO53834.1"/>
    </source>
</evidence>
<proteinExistence type="predicted"/>
<sequence length="349" mass="39778">MASRVSRTLIEPDEGTRARRERGRQSQAAFRKRQAQFNRDLKNKNHQLTRSIEKVLDCIQGDERSDLLGAVSDMARTAGINSSHEGGQGLEEGDRLANWYTNDLAVGSNEGLNDEFMLPDKPPKLHYNGMRLDPFHYMSISLPPEDIAPYLGAGSNTFASRLFWFMLEHSQGRCENNHEEPMQFHQRIVGHSQAMEGVSLSFAQTMVEARLQHRRTGFVAAEIASAAELDLAMVICTKVQEEYEKKGDNMTQWMSCQGVEEHIQEILGKDTFTRLQGAFLENGHPFVKKEVEKLYCKLYDTFVCFGDGPRWTIDTVNELVFEWIMSAFEATEKRYLAGDFDREPGLFSF</sequence>
<dbReference type="EMBL" id="CDPU01000038">
    <property type="protein sequence ID" value="CEO53834.1"/>
    <property type="molecule type" value="Genomic_DNA"/>
</dbReference>
<evidence type="ECO:0008006" key="3">
    <source>
        <dbReference type="Google" id="ProtNLM"/>
    </source>
</evidence>
<name>A0A0B7K9R5_BIOOC</name>
<protein>
    <recommendedName>
        <fullName evidence="3">BZIP domain-containing protein</fullName>
    </recommendedName>
</protein>